<evidence type="ECO:0000256" key="6">
    <source>
        <dbReference type="ARBA" id="ARBA00023027"/>
    </source>
</evidence>
<keyword evidence="7 8" id="KW-0456">Lyase</keyword>
<dbReference type="PATRIC" id="fig|2702.101.peg.622"/>
<dbReference type="Proteomes" id="UP000070505">
    <property type="component" value="Unassembled WGS sequence"/>
</dbReference>
<comment type="cofactor">
    <cofactor evidence="2 8">
        <name>NAD(+)</name>
        <dbReference type="ChEBI" id="CHEBI:57540"/>
    </cofactor>
</comment>
<evidence type="ECO:0000256" key="4">
    <source>
        <dbReference type="ARBA" id="ARBA00011990"/>
    </source>
</evidence>
<dbReference type="Gene3D" id="3.90.25.10">
    <property type="entry name" value="UDP-galactose 4-epimerase, domain 1"/>
    <property type="match status" value="1"/>
</dbReference>
<comment type="catalytic activity">
    <reaction evidence="1 8">
        <text>dTDP-alpha-D-glucose = dTDP-4-dehydro-6-deoxy-alpha-D-glucose + H2O</text>
        <dbReference type="Rhea" id="RHEA:17221"/>
        <dbReference type="ChEBI" id="CHEBI:15377"/>
        <dbReference type="ChEBI" id="CHEBI:57477"/>
        <dbReference type="ChEBI" id="CHEBI:57649"/>
        <dbReference type="EC" id="4.2.1.46"/>
    </reaction>
</comment>
<dbReference type="PANTHER" id="PTHR43000">
    <property type="entry name" value="DTDP-D-GLUCOSE 4,6-DEHYDRATASE-RELATED"/>
    <property type="match status" value="1"/>
</dbReference>
<feature type="domain" description="NAD(P)-binding" evidence="9">
    <location>
        <begin position="13"/>
        <end position="323"/>
    </location>
</feature>
<evidence type="ECO:0000313" key="11">
    <source>
        <dbReference type="Proteomes" id="UP000070505"/>
    </source>
</evidence>
<reference evidence="10 11" key="1">
    <citation type="submission" date="2016-02" db="EMBL/GenBank/DDBJ databases">
        <authorList>
            <person name="Wen L."/>
            <person name="He K."/>
            <person name="Yang H."/>
        </authorList>
    </citation>
    <scope>NUCLEOTIDE SEQUENCE [LARGE SCALE GENOMIC DNA]</scope>
    <source>
        <strain evidence="10 11">CMW7778B</strain>
    </source>
</reference>
<dbReference type="EMBL" id="LSRC01000022">
    <property type="protein sequence ID" value="KXI17684.1"/>
    <property type="molecule type" value="Genomic_DNA"/>
</dbReference>
<dbReference type="GO" id="GO:0009225">
    <property type="term" value="P:nucleotide-sugar metabolic process"/>
    <property type="evidence" value="ECO:0007669"/>
    <property type="project" value="InterPro"/>
</dbReference>
<gene>
    <name evidence="10" type="ORF">HMPREF3230_00636</name>
</gene>
<dbReference type="InterPro" id="IPR036291">
    <property type="entry name" value="NAD(P)-bd_dom_sf"/>
</dbReference>
<proteinExistence type="inferred from homology"/>
<dbReference type="Pfam" id="PF16363">
    <property type="entry name" value="GDP_Man_Dehyd"/>
    <property type="match status" value="1"/>
</dbReference>
<evidence type="ECO:0000259" key="9">
    <source>
        <dbReference type="Pfam" id="PF16363"/>
    </source>
</evidence>
<evidence type="ECO:0000256" key="7">
    <source>
        <dbReference type="ARBA" id="ARBA00023239"/>
    </source>
</evidence>
<dbReference type="InterPro" id="IPR005888">
    <property type="entry name" value="dTDP_Gluc_deHydtase"/>
</dbReference>
<dbReference type="EC" id="4.2.1.46" evidence="4 8"/>
<comment type="similarity">
    <text evidence="3 8">Belongs to the NAD(P)-dependent epimerase/dehydratase family. dTDP-glucose dehydratase subfamily.</text>
</comment>
<evidence type="ECO:0000256" key="5">
    <source>
        <dbReference type="ARBA" id="ARBA00016977"/>
    </source>
</evidence>
<evidence type="ECO:0000313" key="10">
    <source>
        <dbReference type="EMBL" id="KXI17684.1"/>
    </source>
</evidence>
<dbReference type="GO" id="GO:0008460">
    <property type="term" value="F:dTDP-glucose 4,6-dehydratase activity"/>
    <property type="evidence" value="ECO:0007669"/>
    <property type="project" value="UniProtKB-EC"/>
</dbReference>
<dbReference type="NCBIfam" id="TIGR01181">
    <property type="entry name" value="dTDP_gluc_dehyt"/>
    <property type="match status" value="1"/>
</dbReference>
<protein>
    <recommendedName>
        <fullName evidence="5 8">dTDP-glucose 4,6-dehydratase</fullName>
        <ecNumber evidence="4 8">4.2.1.46</ecNumber>
    </recommendedName>
</protein>
<keyword evidence="6" id="KW-0520">NAD</keyword>
<accession>A0A135Z7U5</accession>
<dbReference type="SUPFAM" id="SSF51735">
    <property type="entry name" value="NAD(P)-binding Rossmann-fold domains"/>
    <property type="match status" value="1"/>
</dbReference>
<evidence type="ECO:0000256" key="2">
    <source>
        <dbReference type="ARBA" id="ARBA00001911"/>
    </source>
</evidence>
<name>A0A135Z7U5_GARVA</name>
<sequence>MQNDSVDMPLHLLVTGGAGFIGSNFVHYVAEHYPSVAITVLDSLTYAGNIANLYELPTEFFNNKYSFIKGDVRDSDLVDSILNPFAQHKTATGLTLPAIDAIVHFASESHNDNAIECADPFITTNVYGTYVLLNAARKYNIRFHHISTDEVYGGLPIGSEMRFNEESPYNPSSPYAASKASSDHLVRAWYKTYGVRATISNCGNNYGPRQHIEKFIPRQITNIMSGIPAKLYGKGDSVREWIHVEDHCDAIWRVLTRGTIGETYVVGTQCELSNIDMLKIILRIMGVPESNIEYVNPRLGEDKRYALDSSKIRSQLEWEPKHSSINIGIQDTINWYASHFDMWNSYKNIVENHYAKSGH</sequence>
<organism evidence="10 11">
    <name type="scientific">Gardnerella vaginalis</name>
    <dbReference type="NCBI Taxonomy" id="2702"/>
    <lineage>
        <taxon>Bacteria</taxon>
        <taxon>Bacillati</taxon>
        <taxon>Actinomycetota</taxon>
        <taxon>Actinomycetes</taxon>
        <taxon>Bifidobacteriales</taxon>
        <taxon>Bifidobacteriaceae</taxon>
        <taxon>Gardnerella</taxon>
    </lineage>
</organism>
<dbReference type="AlphaFoldDB" id="A0A135Z7U5"/>
<dbReference type="CDD" id="cd05246">
    <property type="entry name" value="dTDP_GD_SDR_e"/>
    <property type="match status" value="1"/>
</dbReference>
<comment type="caution">
    <text evidence="10">The sequence shown here is derived from an EMBL/GenBank/DDBJ whole genome shotgun (WGS) entry which is preliminary data.</text>
</comment>
<dbReference type="InterPro" id="IPR016040">
    <property type="entry name" value="NAD(P)-bd_dom"/>
</dbReference>
<evidence type="ECO:0000256" key="3">
    <source>
        <dbReference type="ARBA" id="ARBA00008178"/>
    </source>
</evidence>
<dbReference type="Gene3D" id="3.40.50.720">
    <property type="entry name" value="NAD(P)-binding Rossmann-like Domain"/>
    <property type="match status" value="1"/>
</dbReference>
<evidence type="ECO:0000256" key="8">
    <source>
        <dbReference type="RuleBase" id="RU004473"/>
    </source>
</evidence>
<dbReference type="RefSeq" id="WP_196489642.1">
    <property type="nucleotide sequence ID" value="NZ_KQ961858.1"/>
</dbReference>
<evidence type="ECO:0000256" key="1">
    <source>
        <dbReference type="ARBA" id="ARBA00001539"/>
    </source>
</evidence>